<reference evidence="2 3" key="1">
    <citation type="journal article" date="2015" name="Stand. Genomic Sci.">
        <title>Genomic Encyclopedia of Bacterial and Archaeal Type Strains, Phase III: the genomes of soil and plant-associated and newly described type strains.</title>
        <authorList>
            <person name="Whitman W.B."/>
            <person name="Woyke T."/>
            <person name="Klenk H.P."/>
            <person name="Zhou Y."/>
            <person name="Lilburn T.G."/>
            <person name="Beck B.J."/>
            <person name="De Vos P."/>
            <person name="Vandamme P."/>
            <person name="Eisen J.A."/>
            <person name="Garrity G."/>
            <person name="Hugenholtz P."/>
            <person name="Kyrpides N.C."/>
        </authorList>
    </citation>
    <scope>NUCLEOTIDE SEQUENCE [LARGE SCALE GENOMIC DNA]</scope>
    <source>
        <strain evidence="2 3">AC4r</strain>
    </source>
</reference>
<dbReference type="Proteomes" id="UP000292408">
    <property type="component" value="Unassembled WGS sequence"/>
</dbReference>
<organism evidence="2 3">
    <name type="scientific">Microcella alkaliphila</name>
    <dbReference type="NCBI Taxonomy" id="279828"/>
    <lineage>
        <taxon>Bacteria</taxon>
        <taxon>Bacillati</taxon>
        <taxon>Actinomycetota</taxon>
        <taxon>Actinomycetes</taxon>
        <taxon>Micrococcales</taxon>
        <taxon>Microbacteriaceae</taxon>
        <taxon>Microcella</taxon>
    </lineage>
</organism>
<feature type="compositionally biased region" description="Polar residues" evidence="1">
    <location>
        <begin position="11"/>
        <end position="24"/>
    </location>
</feature>
<comment type="caution">
    <text evidence="2">The sequence shown here is derived from an EMBL/GenBank/DDBJ whole genome shotgun (WGS) entry which is preliminary data.</text>
</comment>
<protein>
    <submittedName>
        <fullName evidence="2">Uncharacterized protein</fullName>
    </submittedName>
</protein>
<keyword evidence="3" id="KW-1185">Reference proteome</keyword>
<accession>A0A4Q7TH35</accession>
<proteinExistence type="predicted"/>
<name>A0A4Q7TH35_9MICO</name>
<evidence type="ECO:0000256" key="1">
    <source>
        <dbReference type="SAM" id="MobiDB-lite"/>
    </source>
</evidence>
<dbReference type="AlphaFoldDB" id="A0A4Q7TH35"/>
<evidence type="ECO:0000313" key="2">
    <source>
        <dbReference type="EMBL" id="RZT59766.1"/>
    </source>
</evidence>
<sequence length="99" mass="10789">MDERSHEDPTPLTTWGSGNDSVSQAGGEVALKAMGESAFDSESWADEQVVLARGVERIVVPVGDPGQIQILFQQEDCYYINWIGPGISLEDAIEYAGRM</sequence>
<feature type="region of interest" description="Disordered" evidence="1">
    <location>
        <begin position="1"/>
        <end position="24"/>
    </location>
</feature>
<gene>
    <name evidence="2" type="ORF">EV140_1753</name>
</gene>
<dbReference type="EMBL" id="SGXT01000015">
    <property type="protein sequence ID" value="RZT59766.1"/>
    <property type="molecule type" value="Genomic_DNA"/>
</dbReference>
<evidence type="ECO:0000313" key="3">
    <source>
        <dbReference type="Proteomes" id="UP000292408"/>
    </source>
</evidence>